<dbReference type="InterPro" id="IPR002491">
    <property type="entry name" value="ABC_transptr_periplasmic_BD"/>
</dbReference>
<evidence type="ECO:0000256" key="1">
    <source>
        <dbReference type="ARBA" id="ARBA00008814"/>
    </source>
</evidence>
<organism evidence="5 6">
    <name type="scientific">Priestia taiwanensis</name>
    <dbReference type="NCBI Taxonomy" id="1347902"/>
    <lineage>
        <taxon>Bacteria</taxon>
        <taxon>Bacillati</taxon>
        <taxon>Bacillota</taxon>
        <taxon>Bacilli</taxon>
        <taxon>Bacillales</taxon>
        <taxon>Bacillaceae</taxon>
        <taxon>Priestia</taxon>
    </lineage>
</organism>
<dbReference type="Pfam" id="PF01497">
    <property type="entry name" value="Peripla_BP_2"/>
    <property type="match status" value="1"/>
</dbReference>
<evidence type="ECO:0000256" key="2">
    <source>
        <dbReference type="ARBA" id="ARBA00022729"/>
    </source>
</evidence>
<proteinExistence type="inferred from homology"/>
<comment type="caution">
    <text evidence="5">The sequence shown here is derived from an EMBL/GenBank/DDBJ whole genome shotgun (WGS) entry which is preliminary data.</text>
</comment>
<feature type="chain" id="PRO_5037884819" evidence="3">
    <location>
        <begin position="29"/>
        <end position="319"/>
    </location>
</feature>
<reference evidence="5" key="1">
    <citation type="journal article" date="2014" name="Int. J. Syst. Evol. Microbiol.">
        <title>Complete genome sequence of Corynebacterium casei LMG S-19264T (=DSM 44701T), isolated from a smear-ripened cheese.</title>
        <authorList>
            <consortium name="US DOE Joint Genome Institute (JGI-PGF)"/>
            <person name="Walter F."/>
            <person name="Albersmeier A."/>
            <person name="Kalinowski J."/>
            <person name="Ruckert C."/>
        </authorList>
    </citation>
    <scope>NUCLEOTIDE SEQUENCE</scope>
    <source>
        <strain evidence="5">CGMCC 1.12698</strain>
    </source>
</reference>
<dbReference type="GO" id="GO:0071281">
    <property type="term" value="P:cellular response to iron ion"/>
    <property type="evidence" value="ECO:0007669"/>
    <property type="project" value="TreeGrafter"/>
</dbReference>
<dbReference type="Proteomes" id="UP000605259">
    <property type="component" value="Unassembled WGS sequence"/>
</dbReference>
<protein>
    <submittedName>
        <fullName evidence="5">ABC transporter substrate-binding lipoprotein YvrC</fullName>
    </submittedName>
</protein>
<dbReference type="CDD" id="cd01143">
    <property type="entry name" value="YvrC"/>
    <property type="match status" value="1"/>
</dbReference>
<dbReference type="PANTHER" id="PTHR30535">
    <property type="entry name" value="VITAMIN B12-BINDING PROTEIN"/>
    <property type="match status" value="1"/>
</dbReference>
<evidence type="ECO:0000313" key="5">
    <source>
        <dbReference type="EMBL" id="GGE55333.1"/>
    </source>
</evidence>
<dbReference type="InterPro" id="IPR050902">
    <property type="entry name" value="ABC_Transporter_SBP"/>
</dbReference>
<dbReference type="FunFam" id="3.40.50.1980:FF:000035">
    <property type="entry name" value="Iron ABC transporter substrate-binding protein"/>
    <property type="match status" value="1"/>
</dbReference>
<dbReference type="PROSITE" id="PS51257">
    <property type="entry name" value="PROKAR_LIPOPROTEIN"/>
    <property type="match status" value="1"/>
</dbReference>
<dbReference type="InterPro" id="IPR054828">
    <property type="entry name" value="Vit_B12_bind_prot"/>
</dbReference>
<dbReference type="PANTHER" id="PTHR30535:SF34">
    <property type="entry name" value="MOLYBDATE-BINDING PROTEIN MOLA"/>
    <property type="match status" value="1"/>
</dbReference>
<dbReference type="PROSITE" id="PS50983">
    <property type="entry name" value="FE_B12_PBP"/>
    <property type="match status" value="1"/>
</dbReference>
<evidence type="ECO:0000256" key="3">
    <source>
        <dbReference type="SAM" id="SignalP"/>
    </source>
</evidence>
<reference evidence="5" key="2">
    <citation type="submission" date="2020-09" db="EMBL/GenBank/DDBJ databases">
        <authorList>
            <person name="Sun Q."/>
            <person name="Zhou Y."/>
        </authorList>
    </citation>
    <scope>NUCLEOTIDE SEQUENCE</scope>
    <source>
        <strain evidence="5">CGMCC 1.12698</strain>
    </source>
</reference>
<dbReference type="SUPFAM" id="SSF53807">
    <property type="entry name" value="Helical backbone' metal receptor"/>
    <property type="match status" value="1"/>
</dbReference>
<keyword evidence="6" id="KW-1185">Reference proteome</keyword>
<feature type="signal peptide" evidence="3">
    <location>
        <begin position="1"/>
        <end position="28"/>
    </location>
</feature>
<sequence length="319" mass="34763">MRKFYSVFRLVAILAIIMALFTACGNEAKEPKKDEAKTSETTKAAFPITLKDSTGAEVTLEKQPEKIIPLVPSNTEILYALGAGEKVTAVTDNDTYPEDVKKKEKVGGMEVNIEKIISLQPDLVLAHNMNMFSLKDGIQQLKDAKIPVFVVEDAKSFDQVYTTIETIGKLTGTEAKAADVVKDMKSRLAAVQEKAKAVTTQANVFVEISSQPDIYSAGKGTFMDEMLKVVNAKNVAGNLEGWPKLTEEDAVKLNPDVIITTAGPDTAAGVLARPAWKDVPAVKNKRVYEVNADLTNRPGPRVVEGVEEFAKAIYPDVFK</sequence>
<dbReference type="NCBIfam" id="NF038402">
    <property type="entry name" value="TroA_like"/>
    <property type="match status" value="1"/>
</dbReference>
<dbReference type="RefSeq" id="WP_188386607.1">
    <property type="nucleotide sequence ID" value="NZ_BMFK01000001.1"/>
</dbReference>
<keyword evidence="5" id="KW-0449">Lipoprotein</keyword>
<accession>A0A917AJF2</accession>
<name>A0A917AJF2_9BACI</name>
<evidence type="ECO:0000313" key="6">
    <source>
        <dbReference type="Proteomes" id="UP000605259"/>
    </source>
</evidence>
<comment type="similarity">
    <text evidence="1">Belongs to the bacterial solute-binding protein 8 family.</text>
</comment>
<keyword evidence="2 3" id="KW-0732">Signal</keyword>
<dbReference type="EMBL" id="BMFK01000001">
    <property type="protein sequence ID" value="GGE55333.1"/>
    <property type="molecule type" value="Genomic_DNA"/>
</dbReference>
<dbReference type="Gene3D" id="3.40.50.1980">
    <property type="entry name" value="Nitrogenase molybdenum iron protein domain"/>
    <property type="match status" value="2"/>
</dbReference>
<evidence type="ECO:0000259" key="4">
    <source>
        <dbReference type="PROSITE" id="PS50983"/>
    </source>
</evidence>
<feature type="domain" description="Fe/B12 periplasmic-binding" evidence="4">
    <location>
        <begin position="66"/>
        <end position="317"/>
    </location>
</feature>
<gene>
    <name evidence="5" type="primary">yvrC</name>
    <name evidence="5" type="ORF">GCM10007140_02110</name>
</gene>
<dbReference type="AlphaFoldDB" id="A0A917AJF2"/>